<dbReference type="EMBL" id="CAJNDS010002228">
    <property type="protein sequence ID" value="CAE7383427.1"/>
    <property type="molecule type" value="Genomic_DNA"/>
</dbReference>
<accession>A0A812PYW1</accession>
<evidence type="ECO:0000313" key="3">
    <source>
        <dbReference type="Proteomes" id="UP000604046"/>
    </source>
</evidence>
<gene>
    <name evidence="2" type="primary">Inpp5e</name>
    <name evidence="2" type="ORF">SNAT2548_LOCUS20925</name>
</gene>
<dbReference type="InterPro" id="IPR036691">
    <property type="entry name" value="Endo/exonu/phosph_ase_sf"/>
</dbReference>
<dbReference type="GO" id="GO:0046856">
    <property type="term" value="P:phosphatidylinositol dephosphorylation"/>
    <property type="evidence" value="ECO:0007669"/>
    <property type="project" value="InterPro"/>
</dbReference>
<reference evidence="2" key="1">
    <citation type="submission" date="2021-02" db="EMBL/GenBank/DDBJ databases">
        <authorList>
            <person name="Dougan E. K."/>
            <person name="Rhodes N."/>
            <person name="Thang M."/>
            <person name="Chan C."/>
        </authorList>
    </citation>
    <scope>NUCLEOTIDE SEQUENCE</scope>
</reference>
<dbReference type="SUPFAM" id="SSF56219">
    <property type="entry name" value="DNase I-like"/>
    <property type="match status" value="1"/>
</dbReference>
<sequence>MPLESQAWLARDQIMLGQVSSLRGFREGVICFPPTYKYKIGTSTLNTKRCPAWCDRVVYKVSSNAHADLLEYVSFPDLKLTSDHHPVAALMQVCAQAHPSERMVATAAP</sequence>
<protein>
    <submittedName>
        <fullName evidence="2">Inpp5e protein</fullName>
    </submittedName>
</protein>
<comment type="caution">
    <text evidence="2">The sequence shown here is derived from an EMBL/GenBank/DDBJ whole genome shotgun (WGS) entry which is preliminary data.</text>
</comment>
<dbReference type="Pfam" id="PF22669">
    <property type="entry name" value="Exo_endo_phos2"/>
    <property type="match status" value="1"/>
</dbReference>
<evidence type="ECO:0000313" key="2">
    <source>
        <dbReference type="EMBL" id="CAE7383427.1"/>
    </source>
</evidence>
<proteinExistence type="predicted"/>
<dbReference type="InterPro" id="IPR000300">
    <property type="entry name" value="IPPc"/>
</dbReference>
<dbReference type="GO" id="GO:0004439">
    <property type="term" value="F:phosphatidylinositol-4,5-bisphosphate 5-phosphatase activity"/>
    <property type="evidence" value="ECO:0007669"/>
    <property type="project" value="TreeGrafter"/>
</dbReference>
<name>A0A812PYW1_9DINO</name>
<dbReference type="InterPro" id="IPR046985">
    <property type="entry name" value="IP5"/>
</dbReference>
<dbReference type="PANTHER" id="PTHR11200">
    <property type="entry name" value="INOSITOL 5-PHOSPHATASE"/>
    <property type="match status" value="1"/>
</dbReference>
<feature type="domain" description="Inositol polyphosphate-related phosphatase" evidence="1">
    <location>
        <begin position="9"/>
        <end position="89"/>
    </location>
</feature>
<keyword evidence="3" id="KW-1185">Reference proteome</keyword>
<dbReference type="Proteomes" id="UP000604046">
    <property type="component" value="Unassembled WGS sequence"/>
</dbReference>
<dbReference type="OrthoDB" id="410499at2759"/>
<dbReference type="AlphaFoldDB" id="A0A812PYW1"/>
<organism evidence="2 3">
    <name type="scientific">Symbiodinium natans</name>
    <dbReference type="NCBI Taxonomy" id="878477"/>
    <lineage>
        <taxon>Eukaryota</taxon>
        <taxon>Sar</taxon>
        <taxon>Alveolata</taxon>
        <taxon>Dinophyceae</taxon>
        <taxon>Suessiales</taxon>
        <taxon>Symbiodiniaceae</taxon>
        <taxon>Symbiodinium</taxon>
    </lineage>
</organism>
<evidence type="ECO:0000259" key="1">
    <source>
        <dbReference type="Pfam" id="PF22669"/>
    </source>
</evidence>
<dbReference type="Gene3D" id="3.60.10.10">
    <property type="entry name" value="Endonuclease/exonuclease/phosphatase"/>
    <property type="match status" value="1"/>
</dbReference>